<feature type="chain" id="PRO_5025634244" evidence="1">
    <location>
        <begin position="29"/>
        <end position="978"/>
    </location>
</feature>
<feature type="signal peptide" evidence="1">
    <location>
        <begin position="1"/>
        <end position="28"/>
    </location>
</feature>
<evidence type="ECO:0000256" key="1">
    <source>
        <dbReference type="SAM" id="SignalP"/>
    </source>
</evidence>
<dbReference type="Proteomes" id="UP000426246">
    <property type="component" value="Chromosome"/>
</dbReference>
<keyword evidence="1" id="KW-0732">Signal</keyword>
<evidence type="ECO:0000313" key="2">
    <source>
        <dbReference type="EMBL" id="QGQ99440.1"/>
    </source>
</evidence>
<dbReference type="RefSeq" id="WP_155704605.1">
    <property type="nucleotide sequence ID" value="NZ_CP034235.1"/>
</dbReference>
<proteinExistence type="predicted"/>
<keyword evidence="3" id="KW-1185">Reference proteome</keyword>
<dbReference type="KEGG" id="ppsc:EHS13_33560"/>
<gene>
    <name evidence="2" type="ORF">EHS13_33560</name>
</gene>
<dbReference type="EMBL" id="CP034235">
    <property type="protein sequence ID" value="QGQ99440.1"/>
    <property type="molecule type" value="Genomic_DNA"/>
</dbReference>
<evidence type="ECO:0000313" key="3">
    <source>
        <dbReference type="Proteomes" id="UP000426246"/>
    </source>
</evidence>
<organism evidence="2 3">
    <name type="scientific">Paenibacillus psychroresistens</name>
    <dbReference type="NCBI Taxonomy" id="1778678"/>
    <lineage>
        <taxon>Bacteria</taxon>
        <taxon>Bacillati</taxon>
        <taxon>Bacillota</taxon>
        <taxon>Bacilli</taxon>
        <taxon>Bacillales</taxon>
        <taxon>Paenibacillaceae</taxon>
        <taxon>Paenibacillus</taxon>
    </lineage>
</organism>
<dbReference type="AlphaFoldDB" id="A0A6B8RSN0"/>
<dbReference type="OrthoDB" id="2675985at2"/>
<name>A0A6B8RSN0_9BACL</name>
<sequence>MRSSFQKRITSFALIFTLFCGTAIPIFADNGGAAAKPAVAPKATEVIAGIVPVGSVAINKKSNFELKQVAILAGDEDKTVTFTVTVINGEDTELQFIDYWVRLTNQTGAKYTINLMPEDKDKNRVAPHSSLDFHFYAKVNSKTGLKDLKFSFIQWDFTLGNYERSLGTLSIPATYTDLTPVQVKRIIPVLGTSLKTAISRVAINKTDENYLVSVYYSIENIGLKSVKLPAYSFDLLTAEGYVYPLDAKSIVDLTLAPRVKKEVVLTTTVPTGVAAKGWKMQVTKPDETVKVLPVALYALPQSDTAAGADSTRVIDVSGTAVNTTINRASLTKTETNYMSNIFFTFANNGSKTVLLPEYTFNVKTKDGLIYPLTATAFTKISLNPKESKEFQLSVSIPLTVNVDELELQLVQPQATGTTGTDNGFNYPIATYKVPKSTPEEASTEFAQVIDVAGKSINAIINRASMAKTETSYTSNIFMSFENNGAKAVLLPEYLFNVKTKDGLVYPLTATTFTKISLNPKESKEFQLSVSIPLTVDVTELELQLVQPSATGTDSSFNYPIATFKVPESTTQEVSFGYEYFYTNTNGSYSAQLVSVQRLPWEDQDILSAEISISNKGTAVAPPTKLQGYFLLDGKIKIDASILDMDKAISIPSSGKASYVVMSKIPYTSQFSDLKLVLQEKKSETDSLTIAEFKSNADMVDLPTIAKGESYKLLNTGKSAELTVTNLYTYKGTTNDLYYLELDMKSLEKRITTSTPLSAYLKTKDDLYFPAKVIDATGKINPGGKAVVAITAELPQGLKGTDIELLIGQAVNSVSSGPDPTVSTDGYIRVAKMVLPDENTTVSGSLSGMVIQPYTIGLSNFKSETPSNVNNAGFNINFDYSLAKSTLPLPTSTNLHKLVVEITDSASKKHKKEFDFKDLTVGAGSTFIPITFATDNEFIEFIKNNGSSNSYTINVYDQITTGTEVYTKLLGSTNNTWTY</sequence>
<accession>A0A6B8RSN0</accession>
<protein>
    <submittedName>
        <fullName evidence="2">Uncharacterized protein</fullName>
    </submittedName>
</protein>
<reference evidence="3" key="1">
    <citation type="submission" date="2018-11" db="EMBL/GenBank/DDBJ databases">
        <title>Complete genome sequence of Paenibacillus sp. ML311-T8.</title>
        <authorList>
            <person name="Nam Y.-D."/>
            <person name="Kang J."/>
            <person name="Chung W.-H."/>
            <person name="Park Y.S."/>
        </authorList>
    </citation>
    <scope>NUCLEOTIDE SEQUENCE [LARGE SCALE GENOMIC DNA]</scope>
    <source>
        <strain evidence="3">ML311-T8</strain>
    </source>
</reference>